<evidence type="ECO:0000256" key="8">
    <source>
        <dbReference type="ARBA" id="ARBA00022840"/>
    </source>
</evidence>
<evidence type="ECO:0000256" key="11">
    <source>
        <dbReference type="ARBA" id="ARBA00023158"/>
    </source>
</evidence>
<evidence type="ECO:0000256" key="13">
    <source>
        <dbReference type="ARBA" id="ARBA00023242"/>
    </source>
</evidence>
<dbReference type="Gene3D" id="3.30.565.10">
    <property type="entry name" value="Histidine kinase-like ATPase, C-terminal domain"/>
    <property type="match status" value="1"/>
</dbReference>
<keyword evidence="8" id="KW-0067">ATP-binding</keyword>
<dbReference type="InterPro" id="IPR041006">
    <property type="entry name" value="Morc_S5"/>
</dbReference>
<dbReference type="Pfam" id="PF17942">
    <property type="entry name" value="Morc6_S5"/>
    <property type="match status" value="1"/>
</dbReference>
<feature type="compositionally biased region" description="Polar residues" evidence="15">
    <location>
        <begin position="49"/>
        <end position="69"/>
    </location>
</feature>
<evidence type="ECO:0000256" key="5">
    <source>
        <dbReference type="ARBA" id="ARBA00022759"/>
    </source>
</evidence>
<gene>
    <name evidence="17" type="ORF">CQW23_20160</name>
</gene>
<keyword evidence="7" id="KW-0378">Hydrolase</keyword>
<dbReference type="InterPro" id="IPR045261">
    <property type="entry name" value="MORC_ATPase"/>
</dbReference>
<evidence type="ECO:0000313" key="18">
    <source>
        <dbReference type="Proteomes" id="UP000224567"/>
    </source>
</evidence>
<dbReference type="SUPFAM" id="SSF55874">
    <property type="entry name" value="ATPase domain of HSP90 chaperone/DNA topoisomerase II/histidine kinase"/>
    <property type="match status" value="1"/>
</dbReference>
<comment type="subcellular location">
    <subcellularLocation>
        <location evidence="1">Nucleus</location>
    </subcellularLocation>
</comment>
<evidence type="ECO:0000256" key="15">
    <source>
        <dbReference type="SAM" id="MobiDB-lite"/>
    </source>
</evidence>
<dbReference type="GO" id="GO:0006281">
    <property type="term" value="P:DNA repair"/>
    <property type="evidence" value="ECO:0007669"/>
    <property type="project" value="UniProtKB-KW"/>
</dbReference>
<evidence type="ECO:0000256" key="12">
    <source>
        <dbReference type="ARBA" id="ARBA00023204"/>
    </source>
</evidence>
<dbReference type="PANTHER" id="PTHR23336:SF44">
    <property type="entry name" value="PROTEIN MICRORCHIDIA 6"/>
    <property type="match status" value="1"/>
</dbReference>
<keyword evidence="3" id="KW-0540">Nuclease</keyword>
<evidence type="ECO:0000256" key="1">
    <source>
        <dbReference type="ARBA" id="ARBA00004123"/>
    </source>
</evidence>
<reference evidence="18" key="2">
    <citation type="journal article" date="2017" name="J. Anim. Genet.">
        <title>Multiple reference genome sequences of hot pepper reveal the massive evolution of plant disease resistance genes by retroduplication.</title>
        <authorList>
            <person name="Kim S."/>
            <person name="Park J."/>
            <person name="Yeom S.-I."/>
            <person name="Kim Y.-M."/>
            <person name="Seo E."/>
            <person name="Kim K.-T."/>
            <person name="Kim M.-S."/>
            <person name="Lee J.M."/>
            <person name="Cheong K."/>
            <person name="Shin H.-S."/>
            <person name="Kim S.-B."/>
            <person name="Han K."/>
            <person name="Lee J."/>
            <person name="Park M."/>
            <person name="Lee H.-A."/>
            <person name="Lee H.-Y."/>
            <person name="Lee Y."/>
            <person name="Oh S."/>
            <person name="Lee J.H."/>
            <person name="Choi E."/>
            <person name="Choi E."/>
            <person name="Lee S.E."/>
            <person name="Jeon J."/>
            <person name="Kim H."/>
            <person name="Choi G."/>
            <person name="Song H."/>
            <person name="Lee J."/>
            <person name="Lee S.-C."/>
            <person name="Kwon J.-K."/>
            <person name="Lee H.-Y."/>
            <person name="Koo N."/>
            <person name="Hong Y."/>
            <person name="Kim R.W."/>
            <person name="Kang W.-H."/>
            <person name="Huh J.H."/>
            <person name="Kang B.-C."/>
            <person name="Yang T.-J."/>
            <person name="Lee Y.-H."/>
            <person name="Bennetzen J.L."/>
            <person name="Choi D."/>
        </authorList>
    </citation>
    <scope>NUCLEOTIDE SEQUENCE [LARGE SCALE GENOMIC DNA]</scope>
    <source>
        <strain evidence="18">cv. PBC81</strain>
    </source>
</reference>
<evidence type="ECO:0000313" key="17">
    <source>
        <dbReference type="EMBL" id="PHT41306.1"/>
    </source>
</evidence>
<evidence type="ECO:0000256" key="7">
    <source>
        <dbReference type="ARBA" id="ARBA00022801"/>
    </source>
</evidence>
<dbReference type="GO" id="GO:0031349">
    <property type="term" value="P:positive regulation of defense response"/>
    <property type="evidence" value="ECO:0007669"/>
    <property type="project" value="UniProtKB-ARBA"/>
</dbReference>
<proteinExistence type="inferred from homology"/>
<feature type="region of interest" description="Disordered" evidence="15">
    <location>
        <begin position="49"/>
        <end position="82"/>
    </location>
</feature>
<dbReference type="GO" id="GO:0016887">
    <property type="term" value="F:ATP hydrolysis activity"/>
    <property type="evidence" value="ECO:0007669"/>
    <property type="project" value="InterPro"/>
</dbReference>
<dbReference type="Proteomes" id="UP000224567">
    <property type="component" value="Unassembled WGS sequence"/>
</dbReference>
<dbReference type="OrthoDB" id="757982at2759"/>
<keyword evidence="9" id="KW-0156">Chromatin regulator</keyword>
<evidence type="ECO:0000256" key="14">
    <source>
        <dbReference type="SAM" id="Coils"/>
    </source>
</evidence>
<dbReference type="GO" id="GO:0005524">
    <property type="term" value="F:ATP binding"/>
    <property type="evidence" value="ECO:0007669"/>
    <property type="project" value="UniProtKB-KW"/>
</dbReference>
<keyword evidence="4" id="KW-0547">Nucleotide-binding</keyword>
<keyword evidence="10 14" id="KW-0175">Coiled coil</keyword>
<organism evidence="17 18">
    <name type="scientific">Capsicum baccatum</name>
    <name type="common">Peruvian pepper</name>
    <dbReference type="NCBI Taxonomy" id="33114"/>
    <lineage>
        <taxon>Eukaryota</taxon>
        <taxon>Viridiplantae</taxon>
        <taxon>Streptophyta</taxon>
        <taxon>Embryophyta</taxon>
        <taxon>Tracheophyta</taxon>
        <taxon>Spermatophyta</taxon>
        <taxon>Magnoliopsida</taxon>
        <taxon>eudicotyledons</taxon>
        <taxon>Gunneridae</taxon>
        <taxon>Pentapetalae</taxon>
        <taxon>asterids</taxon>
        <taxon>lamiids</taxon>
        <taxon>Solanales</taxon>
        <taxon>Solanaceae</taxon>
        <taxon>Solanoideae</taxon>
        <taxon>Capsiceae</taxon>
        <taxon>Capsicum</taxon>
    </lineage>
</organism>
<reference evidence="17 18" key="1">
    <citation type="journal article" date="2017" name="Genome Biol.">
        <title>New reference genome sequences of hot pepper reveal the massive evolution of plant disease-resistance genes by retroduplication.</title>
        <authorList>
            <person name="Kim S."/>
            <person name="Park J."/>
            <person name="Yeom S.I."/>
            <person name="Kim Y.M."/>
            <person name="Seo E."/>
            <person name="Kim K.T."/>
            <person name="Kim M.S."/>
            <person name="Lee J.M."/>
            <person name="Cheong K."/>
            <person name="Shin H.S."/>
            <person name="Kim S.B."/>
            <person name="Han K."/>
            <person name="Lee J."/>
            <person name="Park M."/>
            <person name="Lee H.A."/>
            <person name="Lee H.Y."/>
            <person name="Lee Y."/>
            <person name="Oh S."/>
            <person name="Lee J.H."/>
            <person name="Choi E."/>
            <person name="Choi E."/>
            <person name="Lee S.E."/>
            <person name="Jeon J."/>
            <person name="Kim H."/>
            <person name="Choi G."/>
            <person name="Song H."/>
            <person name="Lee J."/>
            <person name="Lee S.C."/>
            <person name="Kwon J.K."/>
            <person name="Lee H.Y."/>
            <person name="Koo N."/>
            <person name="Hong Y."/>
            <person name="Kim R.W."/>
            <person name="Kang W.H."/>
            <person name="Huh J.H."/>
            <person name="Kang B.C."/>
            <person name="Yang T.J."/>
            <person name="Lee Y.H."/>
            <person name="Bennetzen J.L."/>
            <person name="Choi D."/>
        </authorList>
    </citation>
    <scope>NUCLEOTIDE SEQUENCE [LARGE SCALE GENOMIC DNA]</scope>
    <source>
        <strain evidence="18">cv. PBC81</strain>
    </source>
</reference>
<dbReference type="FunFam" id="3.30.565.10:FF:000075">
    <property type="entry name" value="MORC family CW-type zinc finger protein 4"/>
    <property type="match status" value="1"/>
</dbReference>
<evidence type="ECO:0000256" key="10">
    <source>
        <dbReference type="ARBA" id="ARBA00023054"/>
    </source>
</evidence>
<keyword evidence="5" id="KW-0255">Endonuclease</keyword>
<dbReference type="AlphaFoldDB" id="A0A2G2W7U5"/>
<dbReference type="InterPro" id="IPR036890">
    <property type="entry name" value="HATPase_C_sf"/>
</dbReference>
<evidence type="ECO:0000256" key="2">
    <source>
        <dbReference type="ARBA" id="ARBA00007845"/>
    </source>
</evidence>
<dbReference type="STRING" id="33114.A0A2G2W7U5"/>
<keyword evidence="18" id="KW-1185">Reference proteome</keyword>
<accession>A0A2G2W7U5</accession>
<feature type="domain" description="Morc S5" evidence="16">
    <location>
        <begin position="365"/>
        <end position="503"/>
    </location>
</feature>
<evidence type="ECO:0000256" key="6">
    <source>
        <dbReference type="ARBA" id="ARBA00022763"/>
    </source>
</evidence>
<protein>
    <recommendedName>
        <fullName evidence="16">Morc S5 domain-containing protein</fullName>
    </recommendedName>
</protein>
<comment type="caution">
    <text evidence="17">The sequence shown here is derived from an EMBL/GenBank/DDBJ whole genome shotgun (WGS) entry which is preliminary data.</text>
</comment>
<dbReference type="GO" id="GO:0031047">
    <property type="term" value="P:regulatory ncRNA-mediated gene silencing"/>
    <property type="evidence" value="ECO:0007669"/>
    <property type="project" value="UniProtKB-KW"/>
</dbReference>
<dbReference type="PANTHER" id="PTHR23336">
    <property type="entry name" value="ZINC FINGER CW-TYPE COILED-COIL DOMAIN PROTEIN 3"/>
    <property type="match status" value="1"/>
</dbReference>
<dbReference type="Pfam" id="PF13589">
    <property type="entry name" value="HATPase_c_3"/>
    <property type="match status" value="1"/>
</dbReference>
<dbReference type="GO" id="GO:0006325">
    <property type="term" value="P:chromatin organization"/>
    <property type="evidence" value="ECO:0007669"/>
    <property type="project" value="UniProtKB-KW"/>
</dbReference>
<evidence type="ECO:0000256" key="9">
    <source>
        <dbReference type="ARBA" id="ARBA00022853"/>
    </source>
</evidence>
<dbReference type="GO" id="GO:0004519">
    <property type="term" value="F:endonuclease activity"/>
    <property type="evidence" value="ECO:0007669"/>
    <property type="project" value="UniProtKB-KW"/>
</dbReference>
<evidence type="ECO:0000256" key="4">
    <source>
        <dbReference type="ARBA" id="ARBA00022741"/>
    </source>
</evidence>
<dbReference type="EMBL" id="MLFT02000008">
    <property type="protein sequence ID" value="PHT41306.1"/>
    <property type="molecule type" value="Genomic_DNA"/>
</dbReference>
<name>A0A2G2W7U5_CAPBA</name>
<keyword evidence="6" id="KW-0227">DNA damage</keyword>
<comment type="similarity">
    <text evidence="2">Belongs to the MORC ATPase protein family.</text>
</comment>
<feature type="coiled-coil region" evidence="14">
    <location>
        <begin position="689"/>
        <end position="737"/>
    </location>
</feature>
<keyword evidence="13" id="KW-0539">Nucleus</keyword>
<evidence type="ECO:0000259" key="16">
    <source>
        <dbReference type="Pfam" id="PF17942"/>
    </source>
</evidence>
<evidence type="ECO:0000256" key="3">
    <source>
        <dbReference type="ARBA" id="ARBA00022722"/>
    </source>
</evidence>
<keyword evidence="12" id="KW-0234">DNA repair</keyword>
<sequence length="752" mass="83489">MSSANMVGLCSNNLGGGERETVKLESELVESSIPQMEYCEADSLPYQKSSSSCGRQDSAATEQSGTTVLDQDRSPIDDSSLCSTSQICPAPLSRQFWKAGNYDEGRATKSTLKKGSSFLHIHPKFLHSNATSHKWAFGAVAELLDNAVDEIQNGATFVIVDKTPNPRNGSSALLVQDDGGGMDPEAIRRCMSFGFSDKKSASTIGQYGNGFKTSSMRLGADVIVFSRCKKNRKLTQSIGLLSQTFLTRAGLDRIVVPLLDFEFCAAARKWNSLNGEQHFRNNLSLFLRWSPFATEAELLKQFDDIGDHGTKVIVHNLWFNDDVRMELDFEADPEDIRLSGDANDNEKSGSRIKPSDQHLANRLRYSLRAYLSVLYMRIPDHFCILLRGRVVEFHNIAKDLKYPEFIMYKPQTVGFKEGSVITTIGFLKEAPVVNVHGFNVYHKNRLILPFWHVVRYSDSRGRGVVGVLEANFIQPTHNKQDFEKTPLFQKLEVRLKEMTWEYWDHHCGLLGYFPKKSLQGPTTPLVSSASRQQHGTHKPVVLGNNSSSAVGSNIAVGGTVTPVESRQQHGTYKPIVLGNNSSSAVGSNIAVRGTVTPVESRQQHGTYKPVILGDNSSSAVGSNIAVRGTVTPVFQNNSKQGASKRKAVDPPIEHENLKRTAGLAVDLTVGGQSQEIMTLNSTGLQDEEAAQFIQENEKLRAQCLECEKREEELHSKVNRLRKELKEAQRKYAHLLVESRLLDKVKPEEDVFV</sequence>
<dbReference type="GO" id="GO:0005634">
    <property type="term" value="C:nucleus"/>
    <property type="evidence" value="ECO:0007669"/>
    <property type="project" value="UniProtKB-SubCell"/>
</dbReference>
<keyword evidence="11" id="KW-0943">RNA-mediated gene silencing</keyword>